<dbReference type="RefSeq" id="WP_124751632.1">
    <property type="nucleotide sequence ID" value="NZ_RQYS01000028.1"/>
</dbReference>
<evidence type="ECO:0000313" key="3">
    <source>
        <dbReference type="Proteomes" id="UP000278609"/>
    </source>
</evidence>
<name>A0A3P1XNP3_TANFO</name>
<evidence type="ECO:0000256" key="1">
    <source>
        <dbReference type="SAM" id="SignalP"/>
    </source>
</evidence>
<proteinExistence type="predicted"/>
<comment type="caution">
    <text evidence="2">The sequence shown here is derived from an EMBL/GenBank/DDBJ whole genome shotgun (WGS) entry which is preliminary data.</text>
</comment>
<accession>A0A3P1XNP3</accession>
<feature type="signal peptide" evidence="1">
    <location>
        <begin position="1"/>
        <end position="21"/>
    </location>
</feature>
<reference evidence="2 3" key="1">
    <citation type="submission" date="2018-11" db="EMBL/GenBank/DDBJ databases">
        <title>Genomes From Bacteria Associated with the Canine Oral Cavity: a Test Case for Automated Genome-Based Taxonomic Assignment.</title>
        <authorList>
            <person name="Coil D.A."/>
            <person name="Jospin G."/>
            <person name="Darling A.E."/>
            <person name="Wallis C."/>
            <person name="Davis I.J."/>
            <person name="Harris S."/>
            <person name="Eisen J.A."/>
            <person name="Holcombe L.J."/>
            <person name="O'Flynn C."/>
        </authorList>
    </citation>
    <scope>NUCLEOTIDE SEQUENCE [LARGE SCALE GENOMIC DNA]</scope>
    <source>
        <strain evidence="2 3">OH2617_COT-023</strain>
    </source>
</reference>
<keyword evidence="1" id="KW-0732">Signal</keyword>
<gene>
    <name evidence="2" type="ORF">EII40_07390</name>
</gene>
<dbReference type="EMBL" id="RQYS01000028">
    <property type="protein sequence ID" value="RRD60409.1"/>
    <property type="molecule type" value="Genomic_DNA"/>
</dbReference>
<protein>
    <recommendedName>
        <fullName evidence="4">WG repeat-containing protein</fullName>
    </recommendedName>
</protein>
<feature type="chain" id="PRO_5017951028" description="WG repeat-containing protein" evidence="1">
    <location>
        <begin position="22"/>
        <end position="98"/>
    </location>
</feature>
<dbReference type="Proteomes" id="UP000278609">
    <property type="component" value="Unassembled WGS sequence"/>
</dbReference>
<dbReference type="OrthoDB" id="9798386at2"/>
<evidence type="ECO:0008006" key="4">
    <source>
        <dbReference type="Google" id="ProtNLM"/>
    </source>
</evidence>
<evidence type="ECO:0000313" key="2">
    <source>
        <dbReference type="EMBL" id="RRD60409.1"/>
    </source>
</evidence>
<dbReference type="AlphaFoldDB" id="A0A3P1XNP3"/>
<organism evidence="2 3">
    <name type="scientific">Tannerella forsythia</name>
    <name type="common">Bacteroides forsythus</name>
    <dbReference type="NCBI Taxonomy" id="28112"/>
    <lineage>
        <taxon>Bacteria</taxon>
        <taxon>Pseudomonadati</taxon>
        <taxon>Bacteroidota</taxon>
        <taxon>Bacteroidia</taxon>
        <taxon>Bacteroidales</taxon>
        <taxon>Tannerellaceae</taxon>
        <taxon>Tannerella</taxon>
    </lineage>
</organism>
<sequence>MKSYTLLLLFLLPCFAGKSYAQSLYDRQGRVIATKINNEQINVTGSTFLIEEGRMIEVLDGARREDLGINYIREPDSNRIEYINKESQLVGYYVPSEN</sequence>